<evidence type="ECO:0000259" key="4">
    <source>
        <dbReference type="Pfam" id="PF20789"/>
    </source>
</evidence>
<protein>
    <submittedName>
        <fullName evidence="5">Putative Acyl-CoA thioesterase (AFU_orthologue AFUA_1G12060)</fullName>
    </submittedName>
</protein>
<dbReference type="InterPro" id="IPR049449">
    <property type="entry name" value="TesB_ACOT8-like_N"/>
</dbReference>
<dbReference type="OrthoDB" id="68328at2759"/>
<reference evidence="6" key="1">
    <citation type="journal article" date="2016" name="Genome Announc.">
        <title>Draft genome sequences of fungus Aspergillus calidoustus.</title>
        <authorList>
            <person name="Horn F."/>
            <person name="Linde J."/>
            <person name="Mattern D.J."/>
            <person name="Walther G."/>
            <person name="Guthke R."/>
            <person name="Scherlach K."/>
            <person name="Martin K."/>
            <person name="Brakhage A.A."/>
            <person name="Petzke L."/>
            <person name="Valiante V."/>
        </authorList>
    </citation>
    <scope>NUCLEOTIDE SEQUENCE [LARGE SCALE GENOMIC DNA]</scope>
    <source>
        <strain evidence="6">SF006504</strain>
    </source>
</reference>
<dbReference type="Pfam" id="PF20789">
    <property type="entry name" value="4HBT_3C"/>
    <property type="match status" value="1"/>
</dbReference>
<keyword evidence="6" id="KW-1185">Reference proteome</keyword>
<dbReference type="STRING" id="454130.A0A0U5GR52"/>
<dbReference type="Gene3D" id="2.40.160.210">
    <property type="entry name" value="Acyl-CoA thioesterase, double hotdog domain"/>
    <property type="match status" value="1"/>
</dbReference>
<dbReference type="SUPFAM" id="SSF54637">
    <property type="entry name" value="Thioesterase/thiol ester dehydrase-isomerase"/>
    <property type="match status" value="2"/>
</dbReference>
<dbReference type="PANTHER" id="PTHR11066:SF64">
    <property type="entry name" value="ACYL-COA THIOESTERASE (AFU_ORTHOLOGUE AFUA_1G12060)"/>
    <property type="match status" value="1"/>
</dbReference>
<dbReference type="InterPro" id="IPR042171">
    <property type="entry name" value="Acyl-CoA_hotdog"/>
</dbReference>
<dbReference type="Pfam" id="PF13622">
    <property type="entry name" value="4HBT_3"/>
    <property type="match status" value="1"/>
</dbReference>
<dbReference type="AlphaFoldDB" id="A0A0U5GR52"/>
<sequence>MPALTPAEPPSFAQALHLVKLRTATERYMSTFPALSYDYAPNQPLSIARSYGGHAFAQAVWAASQGISTSNPDLHAHEANGYWTQAGFANRPFIYEATTLSLTRSFALCQVTARQPTTPSEECPFPESDADKELGPVAFVLTCSFKRREQGVGYGLKFDAEKYGDILRNDLERHPRHVYLRGPNGAGLIRLADFPSIDVRTPDLRGFNAGKKGTSHRRLHVYRASSGRLDLHPNILAALHAYVSDRAGLDVLRHAFGVDEFGVSGSLNHKIVFHVSPEEMEINDKAWFVQEMSSSRGGEGRGLIESRIWSPSGTLVATTVQDALFRRTQAKLA</sequence>
<name>A0A0U5GR52_ASPCI</name>
<evidence type="ECO:0000313" key="5">
    <source>
        <dbReference type="EMBL" id="CEN60326.1"/>
    </source>
</evidence>
<dbReference type="InterPro" id="IPR003703">
    <property type="entry name" value="Acyl_CoA_thio"/>
</dbReference>
<dbReference type="GO" id="GO:0047617">
    <property type="term" value="F:fatty acyl-CoA hydrolase activity"/>
    <property type="evidence" value="ECO:0007669"/>
    <property type="project" value="InterPro"/>
</dbReference>
<gene>
    <name evidence="5" type="ORF">ASPCAL02767</name>
</gene>
<proteinExistence type="inferred from homology"/>
<dbReference type="Proteomes" id="UP000054771">
    <property type="component" value="Unassembled WGS sequence"/>
</dbReference>
<dbReference type="CDD" id="cd03444">
    <property type="entry name" value="Thioesterase_II_repeat1"/>
    <property type="match status" value="1"/>
</dbReference>
<organism evidence="5 6">
    <name type="scientific">Aspergillus calidoustus</name>
    <dbReference type="NCBI Taxonomy" id="454130"/>
    <lineage>
        <taxon>Eukaryota</taxon>
        <taxon>Fungi</taxon>
        <taxon>Dikarya</taxon>
        <taxon>Ascomycota</taxon>
        <taxon>Pezizomycotina</taxon>
        <taxon>Eurotiomycetes</taxon>
        <taxon>Eurotiomycetidae</taxon>
        <taxon>Eurotiales</taxon>
        <taxon>Aspergillaceae</taxon>
        <taxon>Aspergillus</taxon>
        <taxon>Aspergillus subgen. Nidulantes</taxon>
    </lineage>
</organism>
<dbReference type="GO" id="GO:0009062">
    <property type="term" value="P:fatty acid catabolic process"/>
    <property type="evidence" value="ECO:0007669"/>
    <property type="project" value="TreeGrafter"/>
</dbReference>
<keyword evidence="2" id="KW-0378">Hydrolase</keyword>
<dbReference type="EMBL" id="CDMC01000002">
    <property type="protein sequence ID" value="CEN60326.1"/>
    <property type="molecule type" value="Genomic_DNA"/>
</dbReference>
<feature type="domain" description="Acyl-CoA thioesterase-like N-terminal HotDog" evidence="3">
    <location>
        <begin position="46"/>
        <end position="116"/>
    </location>
</feature>
<evidence type="ECO:0000313" key="6">
    <source>
        <dbReference type="Proteomes" id="UP000054771"/>
    </source>
</evidence>
<dbReference type="InterPro" id="IPR029069">
    <property type="entry name" value="HotDog_dom_sf"/>
</dbReference>
<dbReference type="GO" id="GO:0005782">
    <property type="term" value="C:peroxisomal matrix"/>
    <property type="evidence" value="ECO:0007669"/>
    <property type="project" value="UniProtKB-SubCell"/>
</dbReference>
<evidence type="ECO:0000256" key="1">
    <source>
        <dbReference type="ARBA" id="ARBA00006538"/>
    </source>
</evidence>
<feature type="domain" description="Acyl-CoA thioesterase-like C-terminal" evidence="4">
    <location>
        <begin position="196"/>
        <end position="324"/>
    </location>
</feature>
<dbReference type="PANTHER" id="PTHR11066">
    <property type="entry name" value="ACYL-COA THIOESTERASE"/>
    <property type="match status" value="1"/>
</dbReference>
<dbReference type="GO" id="GO:0006637">
    <property type="term" value="P:acyl-CoA metabolic process"/>
    <property type="evidence" value="ECO:0007669"/>
    <property type="project" value="InterPro"/>
</dbReference>
<dbReference type="OMA" id="NGYWTQA"/>
<accession>A0A0U5GR52</accession>
<evidence type="ECO:0000259" key="3">
    <source>
        <dbReference type="Pfam" id="PF13622"/>
    </source>
</evidence>
<evidence type="ECO:0000256" key="2">
    <source>
        <dbReference type="ARBA" id="ARBA00022801"/>
    </source>
</evidence>
<dbReference type="InterPro" id="IPR049450">
    <property type="entry name" value="ACOT8-like_C"/>
</dbReference>
<comment type="similarity">
    <text evidence="1">Belongs to the C/M/P thioester hydrolase family.</text>
</comment>